<dbReference type="KEGG" id="mech:Q9L42_004700"/>
<reference evidence="1 2" key="1">
    <citation type="journal article" date="2024" name="Microbiology">
        <title>Methylomarinum rosea sp. nov., a novel halophilic methanotrophic bacterium from the hypersaline Lake Elton.</title>
        <authorList>
            <person name="Suleimanov R.Z."/>
            <person name="Oshkin I.Y."/>
            <person name="Danilova O.V."/>
            <person name="Suzina N.E."/>
            <person name="Dedysh S.N."/>
        </authorList>
    </citation>
    <scope>NUCLEOTIDE SEQUENCE [LARGE SCALE GENOMIC DNA]</scope>
    <source>
        <strain evidence="1 2">Ch1-1</strain>
    </source>
</reference>
<dbReference type="EMBL" id="CP157743">
    <property type="protein sequence ID" value="XBS21428.1"/>
    <property type="molecule type" value="Genomic_DNA"/>
</dbReference>
<protein>
    <submittedName>
        <fullName evidence="1">DUF1499 domain-containing protein</fullName>
    </submittedName>
</protein>
<dbReference type="PANTHER" id="PTHR34801:SF6">
    <property type="entry name" value="SLL1620 PROTEIN"/>
    <property type="match status" value="1"/>
</dbReference>
<dbReference type="PANTHER" id="PTHR34801">
    <property type="entry name" value="EXPRESSED PROTEIN"/>
    <property type="match status" value="1"/>
</dbReference>
<dbReference type="RefSeq" id="WP_349432094.1">
    <property type="nucleotide sequence ID" value="NZ_CP157743.1"/>
</dbReference>
<accession>A0AAU7NWT3</accession>
<keyword evidence="2" id="KW-1185">Reference proteome</keyword>
<name>A0AAU7NWT3_9GAMM</name>
<dbReference type="AlphaFoldDB" id="A0AAU7NWT3"/>
<evidence type="ECO:0000313" key="2">
    <source>
        <dbReference type="Proteomes" id="UP001225378"/>
    </source>
</evidence>
<dbReference type="PIRSF" id="PIRSF026426">
    <property type="entry name" value="DUF1499"/>
    <property type="match status" value="1"/>
</dbReference>
<dbReference type="Proteomes" id="UP001225378">
    <property type="component" value="Chromosome"/>
</dbReference>
<organism evidence="1 2">
    <name type="scientific">Methylomarinum roseum</name>
    <dbReference type="NCBI Taxonomy" id="3067653"/>
    <lineage>
        <taxon>Bacteria</taxon>
        <taxon>Pseudomonadati</taxon>
        <taxon>Pseudomonadota</taxon>
        <taxon>Gammaproteobacteria</taxon>
        <taxon>Methylococcales</taxon>
        <taxon>Methylococcaceae</taxon>
        <taxon>Methylomarinum</taxon>
    </lineage>
</organism>
<sequence>MNKVSRFGLIMAMLLLLSFLAMISLSDPMPRLGLKNGKLLPCPDSPNCVSSENMPAKALQLGHYPSQPAWKLLKNIIAAQGGNIIDEDGFYLRAEFRSRWLRFVDDLEVRLDLEKKLIHLRSASRVGHYDFGVNRNRVKAVKDKMNVYLRSHTKQPSEKK</sequence>
<gene>
    <name evidence="1" type="ORF">Q9L42_004700</name>
</gene>
<proteinExistence type="predicted"/>
<evidence type="ECO:0000313" key="1">
    <source>
        <dbReference type="EMBL" id="XBS21428.1"/>
    </source>
</evidence>
<dbReference type="InterPro" id="IPR010865">
    <property type="entry name" value="DUF1499"/>
</dbReference>
<dbReference type="Pfam" id="PF07386">
    <property type="entry name" value="DUF1499"/>
    <property type="match status" value="1"/>
</dbReference>